<organism evidence="1 2">
    <name type="scientific">Mesorhizobium helmanticense</name>
    <dbReference type="NCBI Taxonomy" id="1776423"/>
    <lineage>
        <taxon>Bacteria</taxon>
        <taxon>Pseudomonadati</taxon>
        <taxon>Pseudomonadota</taxon>
        <taxon>Alphaproteobacteria</taxon>
        <taxon>Hyphomicrobiales</taxon>
        <taxon>Phyllobacteriaceae</taxon>
        <taxon>Mesorhizobium</taxon>
    </lineage>
</organism>
<proteinExistence type="predicted"/>
<dbReference type="OrthoDB" id="978985at2"/>
<name>A0A2T4IWR0_9HYPH</name>
<reference evidence="1 2" key="1">
    <citation type="submission" date="2018-03" db="EMBL/GenBank/DDBJ databases">
        <title>Genome sequence of the symbiotic type strain Mesorhizobium helmanticense CSLC115NT isolated from Lotus corniculatus nodules.</title>
        <authorList>
            <person name="Sannazzaro A.I."/>
            <person name="Torres Tejerizo G.A."/>
            <person name="Dip D."/>
            <person name="Caballero M."/>
            <person name="Pistorio M."/>
            <person name="Estrella M.J."/>
        </authorList>
    </citation>
    <scope>NUCLEOTIDE SEQUENCE [LARGE SCALE GENOMIC DNA]</scope>
    <source>
        <strain evidence="1 2">CSLC115N</strain>
    </source>
</reference>
<comment type="caution">
    <text evidence="1">The sequence shown here is derived from an EMBL/GenBank/DDBJ whole genome shotgun (WGS) entry which is preliminary data.</text>
</comment>
<protein>
    <submittedName>
        <fullName evidence="1">Uncharacterized protein</fullName>
    </submittedName>
</protein>
<gene>
    <name evidence="1" type="ORF">C9427_13220</name>
</gene>
<evidence type="ECO:0000313" key="2">
    <source>
        <dbReference type="Proteomes" id="UP000240259"/>
    </source>
</evidence>
<keyword evidence="2" id="KW-1185">Reference proteome</keyword>
<sequence length="442" mass="48783">MTTEIAVINRLGVALAADSAVTIPGYGADKVFNTGDKLFELSERYPVALMVNGSMDFLGVPWEIIAKEFRCTTPDGAATLTIKQWMERFLNFLAGHPTVKPGDVRRWQDGLIEEELDSITAIVRDRLEAAAAEDGEQNIHDVLRGLYTTVMAERVQALAQNPLLESLAGVTVDAILPTVRSIVAELETQRIPFDANADQREFFANVIAQRLLSDLDRLTATGLIVAGFGGKDLFPSLYAVDIDGFIAGQLRYRASHDVTISRGEDTGTAISFAQTDVVDRLLKGTDNRFIDGARAFIKENVSGSLERNFTRLKLKISRSDGSEISPSEMGGLLGDLIASQFESKFAANLRTEFERKFKETIALMPKQDLIELAEALVSITAIERKASDDAGTVGGPIDVALITRAEGFVWIKRKHHFKADLNPRYMWRRFGKHTQEGSDEEE</sequence>
<dbReference type="AlphaFoldDB" id="A0A2T4IWR0"/>
<dbReference type="EMBL" id="PZJX01000026">
    <property type="protein sequence ID" value="PTE10071.1"/>
    <property type="molecule type" value="Genomic_DNA"/>
</dbReference>
<evidence type="ECO:0000313" key="1">
    <source>
        <dbReference type="EMBL" id="PTE10071.1"/>
    </source>
</evidence>
<accession>A0A2T4IWR0</accession>
<dbReference type="Proteomes" id="UP000240259">
    <property type="component" value="Unassembled WGS sequence"/>
</dbReference>
<dbReference type="RefSeq" id="WP_107649602.1">
    <property type="nucleotide sequence ID" value="NZ_PZJX01000026.1"/>
</dbReference>